<evidence type="ECO:0000313" key="1">
    <source>
        <dbReference type="EMBL" id="MBB6566689.1"/>
    </source>
</evidence>
<accession>A0A7Y4L8W2</accession>
<dbReference type="RefSeq" id="WP_171678775.1">
    <property type="nucleotide sequence ID" value="NZ_BAAAGT010000004.1"/>
</dbReference>
<evidence type="ECO:0000313" key="4">
    <source>
        <dbReference type="Proteomes" id="UP000553957"/>
    </source>
</evidence>
<dbReference type="EMBL" id="JABJRC010000013">
    <property type="protein sequence ID" value="NOL45477.1"/>
    <property type="molecule type" value="Genomic_DNA"/>
</dbReference>
<reference evidence="2 3" key="1">
    <citation type="submission" date="2020-05" db="EMBL/GenBank/DDBJ databases">
        <title>Genome sequence of Kribbella sandramycini ATCC 39419.</title>
        <authorList>
            <person name="Maclea K.S."/>
            <person name="Fair J.L."/>
        </authorList>
    </citation>
    <scope>NUCLEOTIDE SEQUENCE [LARGE SCALE GENOMIC DNA]</scope>
    <source>
        <strain evidence="2 3">ATCC 39419</strain>
    </source>
</reference>
<sequence length="102" mass="10871">MVRAGERPAALRRARERQARIETATGRTVKAFADVARARSAKAAAVERCDARISAAEAAAESETAEFVKVCGSAEAVAEILGMSAREVRRAIKAVRERQGSS</sequence>
<dbReference type="Proteomes" id="UP000553957">
    <property type="component" value="Unassembled WGS sequence"/>
</dbReference>
<comment type="caution">
    <text evidence="2">The sequence shown here is derived from an EMBL/GenBank/DDBJ whole genome shotgun (WGS) entry which is preliminary data.</text>
</comment>
<gene>
    <name evidence="1" type="ORF">HNR71_002326</name>
    <name evidence="2" type="ORF">HPO96_35040</name>
</gene>
<dbReference type="AlphaFoldDB" id="A0A7Y4L8W2"/>
<evidence type="ECO:0000313" key="2">
    <source>
        <dbReference type="EMBL" id="NOL45477.1"/>
    </source>
</evidence>
<reference evidence="1 4" key="2">
    <citation type="submission" date="2020-08" db="EMBL/GenBank/DDBJ databases">
        <title>Sequencing the genomes of 1000 actinobacteria strains.</title>
        <authorList>
            <person name="Klenk H.-P."/>
        </authorList>
    </citation>
    <scope>NUCLEOTIDE SEQUENCE [LARGE SCALE GENOMIC DNA]</scope>
    <source>
        <strain evidence="1 4">DSM 15626</strain>
    </source>
</reference>
<proteinExistence type="predicted"/>
<evidence type="ECO:0000313" key="3">
    <source>
        <dbReference type="Proteomes" id="UP000534306"/>
    </source>
</evidence>
<dbReference type="Proteomes" id="UP000534306">
    <property type="component" value="Unassembled WGS sequence"/>
</dbReference>
<organism evidence="2 3">
    <name type="scientific">Kribbella sandramycini</name>
    <dbReference type="NCBI Taxonomy" id="60450"/>
    <lineage>
        <taxon>Bacteria</taxon>
        <taxon>Bacillati</taxon>
        <taxon>Actinomycetota</taxon>
        <taxon>Actinomycetes</taxon>
        <taxon>Propionibacteriales</taxon>
        <taxon>Kribbellaceae</taxon>
        <taxon>Kribbella</taxon>
    </lineage>
</organism>
<name>A0A7Y4L8W2_9ACTN</name>
<protein>
    <submittedName>
        <fullName evidence="2">Uncharacterized protein</fullName>
    </submittedName>
</protein>
<keyword evidence="3" id="KW-1185">Reference proteome</keyword>
<dbReference type="EMBL" id="JACHKF010000001">
    <property type="protein sequence ID" value="MBB6566689.1"/>
    <property type="molecule type" value="Genomic_DNA"/>
</dbReference>